<evidence type="ECO:0000313" key="1">
    <source>
        <dbReference type="EMBL" id="VAV95981.1"/>
    </source>
</evidence>
<dbReference type="EMBL" id="UOEC01000131">
    <property type="protein sequence ID" value="VAV95981.1"/>
    <property type="molecule type" value="Genomic_DNA"/>
</dbReference>
<proteinExistence type="predicted"/>
<dbReference type="InterPro" id="IPR011855">
    <property type="entry name" value="Phgtail_TP901_1"/>
</dbReference>
<dbReference type="InterPro" id="IPR022344">
    <property type="entry name" value="GTA_major-tail"/>
</dbReference>
<dbReference type="Pfam" id="PF06199">
    <property type="entry name" value="Phage_tail_2"/>
    <property type="match status" value="1"/>
</dbReference>
<reference evidence="1" key="1">
    <citation type="submission" date="2018-06" db="EMBL/GenBank/DDBJ databases">
        <authorList>
            <person name="Zhirakovskaya E."/>
        </authorList>
    </citation>
    <scope>NUCLEOTIDE SEQUENCE</scope>
</reference>
<name>A0A3B0RY38_9ZZZZ</name>
<dbReference type="NCBIfam" id="TIGR02126">
    <property type="entry name" value="phgtail_TP901_1"/>
    <property type="match status" value="1"/>
</dbReference>
<accession>A0A3B0RY38</accession>
<dbReference type="PRINTS" id="PR01996">
    <property type="entry name" value="MTP1FAMILY"/>
</dbReference>
<gene>
    <name evidence="1" type="ORF">MNBD_ALPHA08-496</name>
</gene>
<sequence length="137" mass="14712">MTAQKGRDLLLKLDSDGVGTFETVAGLRTHALSFNAQSVDITHQESAGAWRELLAGAGVKSANIRGAGIFKDAASDAKVREYFFDSTIRDWQIIMPEFGTISGPFQIISLEFSGEHDGEITFELALESAGALSFVAV</sequence>
<organism evidence="1">
    <name type="scientific">hydrothermal vent metagenome</name>
    <dbReference type="NCBI Taxonomy" id="652676"/>
    <lineage>
        <taxon>unclassified sequences</taxon>
        <taxon>metagenomes</taxon>
        <taxon>ecological metagenomes</taxon>
    </lineage>
</organism>
<protein>
    <submittedName>
        <fullName evidence="1">Gene Transfer Agent tail protein</fullName>
    </submittedName>
</protein>
<dbReference type="AlphaFoldDB" id="A0A3B0RY38"/>